<reference evidence="1 2" key="1">
    <citation type="submission" date="2018-07" db="EMBL/GenBank/DDBJ databases">
        <title>Dyella tabacisoli L4-6T, whole genome shotgun sequence.</title>
        <authorList>
            <person name="Zhou X.-K."/>
            <person name="Li W.-J."/>
            <person name="Duan Y.-Q."/>
        </authorList>
    </citation>
    <scope>NUCLEOTIDE SEQUENCE [LARGE SCALE GENOMIC DNA]</scope>
    <source>
        <strain evidence="1 2">L4-6</strain>
    </source>
</reference>
<organism evidence="1 2">
    <name type="scientific">Dyella tabacisoli</name>
    <dbReference type="NCBI Taxonomy" id="2282381"/>
    <lineage>
        <taxon>Bacteria</taxon>
        <taxon>Pseudomonadati</taxon>
        <taxon>Pseudomonadota</taxon>
        <taxon>Gammaproteobacteria</taxon>
        <taxon>Lysobacterales</taxon>
        <taxon>Rhodanobacteraceae</taxon>
        <taxon>Dyella</taxon>
    </lineage>
</organism>
<dbReference type="Proteomes" id="UP000253782">
    <property type="component" value="Unassembled WGS sequence"/>
</dbReference>
<dbReference type="OrthoDB" id="7027841at2"/>
<gene>
    <name evidence="1" type="ORF">DVJ77_18110</name>
</gene>
<dbReference type="AlphaFoldDB" id="A0A369UHJ8"/>
<dbReference type="EMBL" id="QQAH01000019">
    <property type="protein sequence ID" value="RDD80224.1"/>
    <property type="molecule type" value="Genomic_DNA"/>
</dbReference>
<protein>
    <submittedName>
        <fullName evidence="1">Uncharacterized protein</fullName>
    </submittedName>
</protein>
<sequence length="79" mass="8617">MATWVACGGLSATCRWSSHFLLNGQEKVTKEKATPMQRSPGILPCECVRLGRAFRQGILPWRKGIDIHVDAPAGLVVQA</sequence>
<evidence type="ECO:0000313" key="2">
    <source>
        <dbReference type="Proteomes" id="UP000253782"/>
    </source>
</evidence>
<name>A0A369UHJ8_9GAMM</name>
<accession>A0A369UHJ8</accession>
<keyword evidence="2" id="KW-1185">Reference proteome</keyword>
<evidence type="ECO:0000313" key="1">
    <source>
        <dbReference type="EMBL" id="RDD80224.1"/>
    </source>
</evidence>
<proteinExistence type="predicted"/>
<comment type="caution">
    <text evidence="1">The sequence shown here is derived from an EMBL/GenBank/DDBJ whole genome shotgun (WGS) entry which is preliminary data.</text>
</comment>